<accession>A0ABD3QAV3</accession>
<evidence type="ECO:0000313" key="3">
    <source>
        <dbReference type="EMBL" id="KAL3796861.1"/>
    </source>
</evidence>
<evidence type="ECO:0000313" key="4">
    <source>
        <dbReference type="Proteomes" id="UP001516023"/>
    </source>
</evidence>
<gene>
    <name evidence="3" type="ORF">HJC23_008814</name>
</gene>
<evidence type="ECO:0000256" key="1">
    <source>
        <dbReference type="SAM" id="Coils"/>
    </source>
</evidence>
<keyword evidence="4" id="KW-1185">Reference proteome</keyword>
<feature type="coiled-coil region" evidence="1">
    <location>
        <begin position="282"/>
        <end position="309"/>
    </location>
</feature>
<name>A0ABD3QAV3_9STRA</name>
<feature type="region of interest" description="Disordered" evidence="2">
    <location>
        <begin position="363"/>
        <end position="450"/>
    </location>
</feature>
<protein>
    <submittedName>
        <fullName evidence="3">Uncharacterized protein</fullName>
    </submittedName>
</protein>
<comment type="caution">
    <text evidence="3">The sequence shown here is derived from an EMBL/GenBank/DDBJ whole genome shotgun (WGS) entry which is preliminary data.</text>
</comment>
<feature type="coiled-coil region" evidence="1">
    <location>
        <begin position="169"/>
        <end position="203"/>
    </location>
</feature>
<reference evidence="3 4" key="1">
    <citation type="journal article" date="2020" name="G3 (Bethesda)">
        <title>Improved Reference Genome for Cyclotella cryptica CCMP332, a Model for Cell Wall Morphogenesis, Salinity Adaptation, and Lipid Production in Diatoms (Bacillariophyta).</title>
        <authorList>
            <person name="Roberts W.R."/>
            <person name="Downey K.M."/>
            <person name="Ruck E.C."/>
            <person name="Traller J.C."/>
            <person name="Alverson A.J."/>
        </authorList>
    </citation>
    <scope>NUCLEOTIDE SEQUENCE [LARGE SCALE GENOMIC DNA]</scope>
    <source>
        <strain evidence="3 4">CCMP332</strain>
    </source>
</reference>
<organism evidence="3 4">
    <name type="scientific">Cyclotella cryptica</name>
    <dbReference type="NCBI Taxonomy" id="29204"/>
    <lineage>
        <taxon>Eukaryota</taxon>
        <taxon>Sar</taxon>
        <taxon>Stramenopiles</taxon>
        <taxon>Ochrophyta</taxon>
        <taxon>Bacillariophyta</taxon>
        <taxon>Coscinodiscophyceae</taxon>
        <taxon>Thalassiosirophycidae</taxon>
        <taxon>Stephanodiscales</taxon>
        <taxon>Stephanodiscaceae</taxon>
        <taxon>Cyclotella</taxon>
    </lineage>
</organism>
<evidence type="ECO:0000256" key="2">
    <source>
        <dbReference type="SAM" id="MobiDB-lite"/>
    </source>
</evidence>
<feature type="compositionally biased region" description="Basic and acidic residues" evidence="2">
    <location>
        <begin position="388"/>
        <end position="398"/>
    </location>
</feature>
<keyword evidence="1" id="KW-0175">Coiled coil</keyword>
<feature type="compositionally biased region" description="Basic and acidic residues" evidence="2">
    <location>
        <begin position="427"/>
        <end position="437"/>
    </location>
</feature>
<sequence length="450" mass="52118">MWTAIMAMIQQSNSRMEAMEERSIRRFERLESRLSSGLAETRASTDEQFQTIQRELRNMKGDIHKEISTRMEEVCNKMEGSLASAQADLVTAQEDIQKKMEEVQQIHAKTKDIAKLAHEARNKYELAMKRSDIRVREMEETVQTHCTQIRQWGTQMQQHSNMMDQVGTVQQLLHSVEARQQEMEQMKQEINKVQTNINKASSQWKQISTLAAQSKENSGIQQALQKQTTKLENDVVQAHAYWKKQWNDLHKRMQKLETNKVDDLYIKQIAVATVNTEAQSIKNQCETAADEYTKELKEYMERAAQVYHDDLVKCGMEQQTALEHLIQTWTTQRNATKDPARLTKSREPCHVPEQVEINTNESQMGMSCRSIDPPDEAPMRHQSQRSKSTMDVRVHDDVTGVMHHRHQQDDDTLGTPQQNRWSQVEAPEARAHLDTGHIGDGVNTPHRRRP</sequence>
<feature type="non-terminal residue" evidence="3">
    <location>
        <position position="450"/>
    </location>
</feature>
<dbReference type="EMBL" id="JABMIG020000059">
    <property type="protein sequence ID" value="KAL3796861.1"/>
    <property type="molecule type" value="Genomic_DNA"/>
</dbReference>
<proteinExistence type="predicted"/>
<feature type="coiled-coil region" evidence="1">
    <location>
        <begin position="75"/>
        <end position="109"/>
    </location>
</feature>
<dbReference type="AlphaFoldDB" id="A0ABD3QAV3"/>
<dbReference type="Proteomes" id="UP001516023">
    <property type="component" value="Unassembled WGS sequence"/>
</dbReference>